<feature type="repeat" description="WD" evidence="3">
    <location>
        <begin position="1054"/>
        <end position="1095"/>
    </location>
</feature>
<dbReference type="PROSITE" id="PS00678">
    <property type="entry name" value="WD_REPEATS_1"/>
    <property type="match status" value="2"/>
</dbReference>
<feature type="region of interest" description="Disordered" evidence="5">
    <location>
        <begin position="1427"/>
        <end position="1446"/>
    </location>
</feature>
<feature type="region of interest" description="Disordered" evidence="5">
    <location>
        <begin position="23"/>
        <end position="58"/>
    </location>
</feature>
<feature type="repeat" description="WD" evidence="3">
    <location>
        <begin position="1011"/>
        <end position="1043"/>
    </location>
</feature>
<dbReference type="SUPFAM" id="SSF52540">
    <property type="entry name" value="P-loop containing nucleoside triphosphate hydrolases"/>
    <property type="match status" value="1"/>
</dbReference>
<dbReference type="EMBL" id="CAJMWW010000568">
    <property type="protein sequence ID" value="CAE6473943.1"/>
    <property type="molecule type" value="Genomic_DNA"/>
</dbReference>
<dbReference type="Proteomes" id="UP000663841">
    <property type="component" value="Unassembled WGS sequence"/>
</dbReference>
<dbReference type="OrthoDB" id="48988at2759"/>
<gene>
    <name evidence="7" type="ORF">RDB_LOCUS185181</name>
</gene>
<organism evidence="7 8">
    <name type="scientific">Rhizoctonia solani</name>
    <dbReference type="NCBI Taxonomy" id="456999"/>
    <lineage>
        <taxon>Eukaryota</taxon>
        <taxon>Fungi</taxon>
        <taxon>Dikarya</taxon>
        <taxon>Basidiomycota</taxon>
        <taxon>Agaricomycotina</taxon>
        <taxon>Agaricomycetes</taxon>
        <taxon>Cantharellales</taxon>
        <taxon>Ceratobasidiaceae</taxon>
        <taxon>Rhizoctonia</taxon>
    </lineage>
</organism>
<dbReference type="InterPro" id="IPR050505">
    <property type="entry name" value="WDR55/POC1"/>
</dbReference>
<feature type="repeat" description="WD" evidence="3">
    <location>
        <begin position="968"/>
        <end position="1009"/>
    </location>
</feature>
<keyword evidence="2" id="KW-0677">Repeat</keyword>
<protein>
    <recommendedName>
        <fullName evidence="6">NACHT domain-containing protein</fullName>
    </recommendedName>
</protein>
<dbReference type="InterPro" id="IPR001680">
    <property type="entry name" value="WD40_rpt"/>
</dbReference>
<name>A0A8H3C6C2_9AGAM</name>
<evidence type="ECO:0000256" key="2">
    <source>
        <dbReference type="ARBA" id="ARBA00022737"/>
    </source>
</evidence>
<evidence type="ECO:0000256" key="4">
    <source>
        <dbReference type="SAM" id="Coils"/>
    </source>
</evidence>
<dbReference type="InterPro" id="IPR015943">
    <property type="entry name" value="WD40/YVTN_repeat-like_dom_sf"/>
</dbReference>
<dbReference type="SMART" id="SM00320">
    <property type="entry name" value="WD40"/>
    <property type="match status" value="11"/>
</dbReference>
<proteinExistence type="predicted"/>
<keyword evidence="4" id="KW-0175">Coiled coil</keyword>
<feature type="coiled-coil region" evidence="4">
    <location>
        <begin position="125"/>
        <end position="152"/>
    </location>
</feature>
<evidence type="ECO:0000256" key="3">
    <source>
        <dbReference type="PROSITE-ProRule" id="PRU00221"/>
    </source>
</evidence>
<feature type="repeat" description="WD" evidence="3">
    <location>
        <begin position="1211"/>
        <end position="1251"/>
    </location>
</feature>
<dbReference type="SUPFAM" id="SSF50978">
    <property type="entry name" value="WD40 repeat-like"/>
    <property type="match status" value="1"/>
</dbReference>
<dbReference type="InterPro" id="IPR027417">
    <property type="entry name" value="P-loop_NTPase"/>
</dbReference>
<dbReference type="PANTHER" id="PTHR44019:SF8">
    <property type="entry name" value="POC1 CENTRIOLAR PROTEIN HOMOLOG"/>
    <property type="match status" value="1"/>
</dbReference>
<dbReference type="PROSITE" id="PS50837">
    <property type="entry name" value="NACHT"/>
    <property type="match status" value="1"/>
</dbReference>
<sequence>MPLISLRESLSRSKEKWKKRFHIGSNHTNSVSSPTNNMLIAPDSAGSGSAPPSKPSGGITGIFVPTQEHLTNPVTTTNNTSEKSSAAWPAIKSLLTTLESSADGFGPLRAAISGLNRCVEIYEDISKGRKEYDELRNNLEGLLNDLAEHMSHPMGLVMTNSVKRLCADLEMEVRYVEAKQARNTGRQLVNVLEASEEVLECYRRIHDYLERLIFNANMCNLKAVNEQTTVRVILVQCTLVLYPTKETRLAKMSPSLSAIYNSAESDDIKRGSCSPGTREPQIKLLLEWSRTPEAGRTCWMNGMAGTGKTTIAYSVCSQLDKTSELGASFFCSRVIPECRRVKHIIPSIAYQLARFSLPFQYALVKILESDPDVHARALKIQYQKLIIDPLLEIQKSLPTDLIVVIDALDECENENSVGQVLDLFLSSTHILPIRYLVSSRPEAEIHPRMMGRVEGQGDTQLVLHDLDSESVKSDIETYMKHELKHIPLTSAQWSGIIERCGVLCIYASTTCRYIEQGYNTDTLDDVVNNIVGSVLAVEQHRDEHAIDGLYLTILAAAFNKPAMSQDNRARMKDILETVICAVEPMALDTLVGLLGLRSTKQADALLQPLRSVLNVSGTTGLVTTLHTSFSEFMFAMNRSMWLYCNRATRHAALAEACLDMIDRVEPRFNICGLFSSELLDKEVEDLDKLVSKAISPGLSYACLYWSTHLYQGEYWRELRDLVCRFFVERLLLWMEILNLTKNVRHGTSIVRDAERWCNEWDVPNEVIRIAHDAWQFVSVYANHAVSESTPHIYVSMLPFWPQSRPVAEVYMPRTIGVIQPTGTAMSRRQLALLATWSVSNTNELHSISLFAGGTKLVAVSYGAIDILDTSTGINLLNITDKRITGIHHAAISPDGGHIALSRRQMHHEAFFICDISNGGTITKALSDQKSHVLSIAFSPSGSCFAFALDNGDIGIYSLQRRGLVLGPFKAHTTAAKSISFSPDDLYIASVSFADNIHIWDARTGCMVGRPFKRYSGTVNCITHSPDGSRIVSGAHDGSICVWDSQMGTLVLGPLKGHSSNVDSVIFSPNGSLIASGSADRTIQVYDAQTGQIVLGPLKGHTDSVNQFYFLPTMLDLDASNHSPQSPSSTHPIYSVRYSHSGLRVVSGSSDGTIHIWDVQTGEMLLGPLCGHTNYISCVDYSPSDKHIASASRDTTLRLWDACSGNDIHGPLYGHNNGVACVRFSPDGLFIISGSYDTVRIWNIKIGQLVNLFESGATAICSVGFSPNGQHVVFGSEDGKIQVLDRDTGRTIVHLTRDGSIRSVQFSRDGLRLLSYALLDEEAVQIWDAQTGEETLISLEWPGFVLSAAFSSNGLYIVSVLSNSCVHVWDTQSGNLILGPLGGHTAPINSVQFSPDGSHVVSCSDDCTIRFWDVSSCRARLQDIRMDNSADEDEDEAEVPSSNGDDISDSWFVHDDGWVFSRHTRSVWVPPDLLAYLAHPLNDLIIGDAGWFTLDFDGVNIGEDWGDCYRP</sequence>
<evidence type="ECO:0000259" key="6">
    <source>
        <dbReference type="PROSITE" id="PS50837"/>
    </source>
</evidence>
<feature type="compositionally biased region" description="Low complexity" evidence="5">
    <location>
        <begin position="41"/>
        <end position="57"/>
    </location>
</feature>
<dbReference type="PANTHER" id="PTHR44019">
    <property type="entry name" value="WD REPEAT-CONTAINING PROTEIN 55"/>
    <property type="match status" value="1"/>
</dbReference>
<dbReference type="InterPro" id="IPR019775">
    <property type="entry name" value="WD40_repeat_CS"/>
</dbReference>
<dbReference type="InterPro" id="IPR036322">
    <property type="entry name" value="WD40_repeat_dom_sf"/>
</dbReference>
<reference evidence="7" key="1">
    <citation type="submission" date="2021-01" db="EMBL/GenBank/DDBJ databases">
        <authorList>
            <person name="Kaushik A."/>
        </authorList>
    </citation>
    <scope>NUCLEOTIDE SEQUENCE</scope>
    <source>
        <strain evidence="7">AG3-T5</strain>
    </source>
</reference>
<evidence type="ECO:0000256" key="1">
    <source>
        <dbReference type="ARBA" id="ARBA00022574"/>
    </source>
</evidence>
<feature type="compositionally biased region" description="Acidic residues" evidence="5">
    <location>
        <begin position="1428"/>
        <end position="1437"/>
    </location>
</feature>
<dbReference type="Pfam" id="PF24883">
    <property type="entry name" value="NPHP3_N"/>
    <property type="match status" value="1"/>
</dbReference>
<evidence type="ECO:0000313" key="8">
    <source>
        <dbReference type="Proteomes" id="UP000663841"/>
    </source>
</evidence>
<dbReference type="PROSITE" id="PS50082">
    <property type="entry name" value="WD_REPEATS_2"/>
    <property type="match status" value="8"/>
</dbReference>
<feature type="repeat" description="WD" evidence="3">
    <location>
        <begin position="1168"/>
        <end position="1209"/>
    </location>
</feature>
<dbReference type="SUPFAM" id="SSF50998">
    <property type="entry name" value="Quinoprotein alcohol dehydrogenase-like"/>
    <property type="match status" value="1"/>
</dbReference>
<dbReference type="InterPro" id="IPR011047">
    <property type="entry name" value="Quinoprotein_ADH-like_sf"/>
</dbReference>
<dbReference type="Gene3D" id="3.40.50.300">
    <property type="entry name" value="P-loop containing nucleotide triphosphate hydrolases"/>
    <property type="match status" value="1"/>
</dbReference>
<dbReference type="Gene3D" id="2.130.10.10">
    <property type="entry name" value="YVTN repeat-like/Quinoprotein amine dehydrogenase"/>
    <property type="match status" value="4"/>
</dbReference>
<feature type="repeat" description="WD" evidence="3">
    <location>
        <begin position="1380"/>
        <end position="1415"/>
    </location>
</feature>
<feature type="domain" description="NACHT" evidence="6">
    <location>
        <begin position="296"/>
        <end position="443"/>
    </location>
</feature>
<dbReference type="InterPro" id="IPR020472">
    <property type="entry name" value="WD40_PAC1"/>
</dbReference>
<accession>A0A8H3C6C2</accession>
<dbReference type="PRINTS" id="PR00320">
    <property type="entry name" value="GPROTEINBRPT"/>
</dbReference>
<comment type="caution">
    <text evidence="7">The sequence shown here is derived from an EMBL/GenBank/DDBJ whole genome shotgun (WGS) entry which is preliminary data.</text>
</comment>
<dbReference type="InterPro" id="IPR056884">
    <property type="entry name" value="NPHP3-like_N"/>
</dbReference>
<dbReference type="PROSITE" id="PS50294">
    <property type="entry name" value="WD_REPEATS_REGION"/>
    <property type="match status" value="7"/>
</dbReference>
<dbReference type="InterPro" id="IPR007111">
    <property type="entry name" value="NACHT_NTPase"/>
</dbReference>
<evidence type="ECO:0000313" key="7">
    <source>
        <dbReference type="EMBL" id="CAE6473943.1"/>
    </source>
</evidence>
<feature type="compositionally biased region" description="Polar residues" evidence="5">
    <location>
        <begin position="25"/>
        <end position="38"/>
    </location>
</feature>
<feature type="repeat" description="WD" evidence="3">
    <location>
        <begin position="1252"/>
        <end position="1293"/>
    </location>
</feature>
<feature type="repeat" description="WD" evidence="3">
    <location>
        <begin position="1125"/>
        <end position="1166"/>
    </location>
</feature>
<evidence type="ECO:0000256" key="5">
    <source>
        <dbReference type="SAM" id="MobiDB-lite"/>
    </source>
</evidence>
<dbReference type="CDD" id="cd00200">
    <property type="entry name" value="WD40"/>
    <property type="match status" value="2"/>
</dbReference>
<dbReference type="Pfam" id="PF00400">
    <property type="entry name" value="WD40"/>
    <property type="match status" value="9"/>
</dbReference>
<keyword evidence="1 3" id="KW-0853">WD repeat</keyword>